<evidence type="ECO:0000256" key="1">
    <source>
        <dbReference type="ARBA" id="ARBA00004875"/>
    </source>
</evidence>
<evidence type="ECO:0000313" key="10">
    <source>
        <dbReference type="EMBL" id="KAF3489351.1"/>
    </source>
</evidence>
<comment type="caution">
    <text evidence="10">The sequence shown here is derived from an EMBL/GenBank/DDBJ whole genome shotgun (WGS) entry which is preliminary data.</text>
</comment>
<gene>
    <name evidence="10" type="ORF">F2Q69_00052581</name>
</gene>
<keyword evidence="4" id="KW-0808">Transferase</keyword>
<organism evidence="10 11">
    <name type="scientific">Brassica cretica</name>
    <name type="common">Mustard</name>
    <dbReference type="NCBI Taxonomy" id="69181"/>
    <lineage>
        <taxon>Eukaryota</taxon>
        <taxon>Viridiplantae</taxon>
        <taxon>Streptophyta</taxon>
        <taxon>Embryophyta</taxon>
        <taxon>Tracheophyta</taxon>
        <taxon>Spermatophyta</taxon>
        <taxon>Magnoliopsida</taxon>
        <taxon>eudicotyledons</taxon>
        <taxon>Gunneridae</taxon>
        <taxon>Pentapetalae</taxon>
        <taxon>rosids</taxon>
        <taxon>malvids</taxon>
        <taxon>Brassicales</taxon>
        <taxon>Brassicaceae</taxon>
        <taxon>Brassiceae</taxon>
        <taxon>Brassica</taxon>
    </lineage>
</organism>
<evidence type="ECO:0000256" key="7">
    <source>
        <dbReference type="ARBA" id="ARBA00022840"/>
    </source>
</evidence>
<accession>A0A8S9N1M1</accession>
<evidence type="ECO:0000256" key="8">
    <source>
        <dbReference type="ARBA" id="ARBA00029835"/>
    </source>
</evidence>
<comment type="pathway">
    <text evidence="1">Carbohydrate acid metabolism; D-gluconate degradation.</text>
</comment>
<comment type="catalytic activity">
    <reaction evidence="9">
        <text>D-gluconate + ATP = 6-phospho-D-gluconate + ADP + H(+)</text>
        <dbReference type="Rhea" id="RHEA:19433"/>
        <dbReference type="ChEBI" id="CHEBI:15378"/>
        <dbReference type="ChEBI" id="CHEBI:18391"/>
        <dbReference type="ChEBI" id="CHEBI:30616"/>
        <dbReference type="ChEBI" id="CHEBI:58759"/>
        <dbReference type="ChEBI" id="CHEBI:456216"/>
        <dbReference type="EC" id="2.7.1.12"/>
    </reaction>
</comment>
<keyword evidence="6" id="KW-0418">Kinase</keyword>
<protein>
    <recommendedName>
        <fullName evidence="3">gluconokinase</fullName>
        <ecNumber evidence="3">2.7.1.12</ecNumber>
    </recommendedName>
    <alternativeName>
        <fullName evidence="8">Gluconate kinase</fullName>
    </alternativeName>
</protein>
<dbReference type="GO" id="GO:0005975">
    <property type="term" value="P:carbohydrate metabolic process"/>
    <property type="evidence" value="ECO:0007669"/>
    <property type="project" value="InterPro"/>
</dbReference>
<reference evidence="10" key="1">
    <citation type="submission" date="2019-12" db="EMBL/GenBank/DDBJ databases">
        <title>Genome sequencing and annotation of Brassica cretica.</title>
        <authorList>
            <person name="Studholme D.J."/>
            <person name="Sarris P."/>
        </authorList>
    </citation>
    <scope>NUCLEOTIDE SEQUENCE</scope>
    <source>
        <strain evidence="10">PFS-109/04</strain>
        <tissue evidence="10">Leaf</tissue>
    </source>
</reference>
<dbReference type="EMBL" id="QGKX02002183">
    <property type="protein sequence ID" value="KAF3489351.1"/>
    <property type="molecule type" value="Genomic_DNA"/>
</dbReference>
<evidence type="ECO:0000256" key="2">
    <source>
        <dbReference type="ARBA" id="ARBA00008420"/>
    </source>
</evidence>
<dbReference type="PANTHER" id="PTHR43442:SF3">
    <property type="entry name" value="GLUCONOKINASE-RELATED"/>
    <property type="match status" value="1"/>
</dbReference>
<keyword evidence="5" id="KW-0547">Nucleotide-binding</keyword>
<evidence type="ECO:0000256" key="4">
    <source>
        <dbReference type="ARBA" id="ARBA00022679"/>
    </source>
</evidence>
<evidence type="ECO:0000256" key="9">
    <source>
        <dbReference type="ARBA" id="ARBA00048090"/>
    </source>
</evidence>
<evidence type="ECO:0000313" key="11">
    <source>
        <dbReference type="Proteomes" id="UP000712600"/>
    </source>
</evidence>
<proteinExistence type="inferred from homology"/>
<dbReference type="GO" id="GO:0005737">
    <property type="term" value="C:cytoplasm"/>
    <property type="evidence" value="ECO:0007669"/>
    <property type="project" value="TreeGrafter"/>
</dbReference>
<dbReference type="PANTHER" id="PTHR43442">
    <property type="entry name" value="GLUCONOKINASE-RELATED"/>
    <property type="match status" value="1"/>
</dbReference>
<dbReference type="InterPro" id="IPR027417">
    <property type="entry name" value="P-loop_NTPase"/>
</dbReference>
<dbReference type="GO" id="GO:0046316">
    <property type="term" value="F:gluconokinase activity"/>
    <property type="evidence" value="ECO:0007669"/>
    <property type="project" value="UniProtKB-EC"/>
</dbReference>
<keyword evidence="7" id="KW-0067">ATP-binding</keyword>
<dbReference type="GO" id="GO:0005524">
    <property type="term" value="F:ATP binding"/>
    <property type="evidence" value="ECO:0007669"/>
    <property type="project" value="UniProtKB-KW"/>
</dbReference>
<dbReference type="EC" id="2.7.1.12" evidence="3"/>
<dbReference type="Gene3D" id="3.40.50.300">
    <property type="entry name" value="P-loop containing nucleotide triphosphate hydrolases"/>
    <property type="match status" value="1"/>
</dbReference>
<evidence type="ECO:0000256" key="6">
    <source>
        <dbReference type="ARBA" id="ARBA00022777"/>
    </source>
</evidence>
<evidence type="ECO:0000256" key="3">
    <source>
        <dbReference type="ARBA" id="ARBA00012054"/>
    </source>
</evidence>
<comment type="similarity">
    <text evidence="2">Belongs to the gluconokinase GntK/GntV family.</text>
</comment>
<dbReference type="AlphaFoldDB" id="A0A8S9N1M1"/>
<name>A0A8S9N1M1_BRACR</name>
<dbReference type="Proteomes" id="UP000712600">
    <property type="component" value="Unassembled WGS sequence"/>
</dbReference>
<sequence length="100" mass="11383">MKTGSHGLKNLRESLRERLLNGETIFLACPSLRKQYREILRGFDPDYKQESYSSCKAKIVLLEGNADVIAARLQKRASKGEHFIPLTLLHSQLELLQADD</sequence>
<dbReference type="OrthoDB" id="275177at2759"/>
<evidence type="ECO:0000256" key="5">
    <source>
        <dbReference type="ARBA" id="ARBA00022741"/>
    </source>
</evidence>
<dbReference type="InterPro" id="IPR006001">
    <property type="entry name" value="Therm_gnt_kin"/>
</dbReference>